<keyword evidence="2" id="KW-0472">Membrane</keyword>
<keyword evidence="2" id="KW-0812">Transmembrane</keyword>
<feature type="transmembrane region" description="Helical" evidence="2">
    <location>
        <begin position="198"/>
        <end position="219"/>
    </location>
</feature>
<feature type="region of interest" description="Disordered" evidence="1">
    <location>
        <begin position="249"/>
        <end position="274"/>
    </location>
</feature>
<evidence type="ECO:0000256" key="1">
    <source>
        <dbReference type="SAM" id="MobiDB-lite"/>
    </source>
</evidence>
<dbReference type="Pfam" id="PF18879">
    <property type="entry name" value="EspA_EspE"/>
    <property type="match status" value="1"/>
</dbReference>
<feature type="transmembrane region" description="Helical" evidence="2">
    <location>
        <begin position="67"/>
        <end position="88"/>
    </location>
</feature>
<reference evidence="4" key="1">
    <citation type="submission" date="2019-05" db="EMBL/GenBank/DDBJ databases">
        <authorList>
            <person name="Naeem R."/>
            <person name="Antony C."/>
            <person name="Guan Q."/>
        </authorList>
    </citation>
    <scope>NUCLEOTIDE SEQUENCE</scope>
    <source>
        <strain evidence="4">3</strain>
    </source>
</reference>
<feature type="region of interest" description="Disordered" evidence="1">
    <location>
        <begin position="392"/>
        <end position="432"/>
    </location>
</feature>
<dbReference type="EMBL" id="LR589261">
    <property type="protein sequence ID" value="VTO98050.1"/>
    <property type="molecule type" value="Genomic_DNA"/>
</dbReference>
<organism evidence="4">
    <name type="scientific">Mycobacterium kansasii</name>
    <dbReference type="NCBI Taxonomy" id="1768"/>
    <lineage>
        <taxon>Bacteria</taxon>
        <taxon>Bacillati</taxon>
        <taxon>Actinomycetota</taxon>
        <taxon>Actinomycetes</taxon>
        <taxon>Mycobacteriales</taxon>
        <taxon>Mycobacteriaceae</taxon>
        <taxon>Mycobacterium</taxon>
    </lineage>
</organism>
<feature type="compositionally biased region" description="Pro residues" evidence="1">
    <location>
        <begin position="42"/>
        <end position="53"/>
    </location>
</feature>
<evidence type="ECO:0000256" key="2">
    <source>
        <dbReference type="SAM" id="Phobius"/>
    </source>
</evidence>
<dbReference type="InterPro" id="IPR043796">
    <property type="entry name" value="ESX-1_EspA/EspE-like"/>
</dbReference>
<evidence type="ECO:0000259" key="3">
    <source>
        <dbReference type="Pfam" id="PF18879"/>
    </source>
</evidence>
<keyword evidence="2" id="KW-1133">Transmembrane helix</keyword>
<dbReference type="AlphaFoldDB" id="A0A653EMG4"/>
<dbReference type="RefSeq" id="WP_023369320.1">
    <property type="nucleotide sequence ID" value="NZ_BLYZ01000003.1"/>
</dbReference>
<evidence type="ECO:0000313" key="4">
    <source>
        <dbReference type="EMBL" id="VTO98050.1"/>
    </source>
</evidence>
<gene>
    <name evidence="4" type="primary">espA_1</name>
    <name evidence="4" type="ORF">BIN_B_01200</name>
</gene>
<dbReference type="GeneID" id="29700560"/>
<feature type="transmembrane region" description="Helical" evidence="2">
    <location>
        <begin position="168"/>
        <end position="186"/>
    </location>
</feature>
<accession>A0A653EMG4</accession>
<name>A0A653EMG4_MYCKA</name>
<feature type="compositionally biased region" description="Low complexity" evidence="1">
    <location>
        <begin position="404"/>
        <end position="413"/>
    </location>
</feature>
<protein>
    <submittedName>
        <fullName evidence="4">ESX-1 secretion-associated protein EspA</fullName>
    </submittedName>
</protein>
<feature type="region of interest" description="Disordered" evidence="1">
    <location>
        <begin position="26"/>
        <end position="63"/>
    </location>
</feature>
<sequence>MTGPVGWVEDPEFVKLLDALTEENVGTLFSNQGPPELVPELAPEPGPELPPEPDTSDISDNNPEQRLLRGSVVCFGTFSALAGMLGWLGHASPDPGDRLVASGSMFDDVSAHIAALGPDGGWQGSAAQAYLAQILAQSQRAKLMRDLDRRTRGLVSTQAQAVADTRAWLIHEMIIVAAVGISCLALEESGLPGGQQVSLAVAVVVCTAALGVAIYKLVWLKHTTSQNAHNLQGLTQRLTAIATTSPTLPDAIPGLPDVPAAPSPITGPPDDTGPLPKTPDISLALADLTGSPEFSVSDLPRPGFPDFGAPGLAIPEVAGLPHPATASELAALPDFSGALAAVPTMAQLTAALGQLTGLSGAAGGLSQLTTMAGQQAQMISALAQQGTQQHASLADQVTKDDDNAGAAAGATTAEHAPVDDASRSLQRRQRVL</sequence>
<feature type="domain" description="ESX-1 secretion-associated protein EspA/EspE-like" evidence="3">
    <location>
        <begin position="88"/>
        <end position="169"/>
    </location>
</feature>
<proteinExistence type="predicted"/>